<dbReference type="EMBL" id="JACXAE010000106">
    <property type="protein sequence ID" value="MBD2777149.1"/>
    <property type="molecule type" value="Genomic_DNA"/>
</dbReference>
<dbReference type="Pfam" id="PF14706">
    <property type="entry name" value="Tnp_DNA_bind"/>
    <property type="match status" value="1"/>
</dbReference>
<gene>
    <name evidence="2" type="ORF">ICL16_35180</name>
</gene>
<evidence type="ECO:0000259" key="1">
    <source>
        <dbReference type="Pfam" id="PF14706"/>
    </source>
</evidence>
<accession>A0A8J7C8T2</accession>
<comment type="caution">
    <text evidence="2">The sequence shown here is derived from an EMBL/GenBank/DDBJ whole genome shotgun (WGS) entry which is preliminary data.</text>
</comment>
<reference evidence="2" key="1">
    <citation type="submission" date="2020-09" db="EMBL/GenBank/DDBJ databases">
        <title>Iningainema tapete sp. nov. (Scytonemataceae, Cyanobacteria) from greenhouses in central Florida (USA) produces two types of nodularin with biosynthetic potential for microcystin-LR and anabaenopeptins.</title>
        <authorList>
            <person name="Berthold D.E."/>
            <person name="Lefler F.W."/>
            <person name="Huang I.-S."/>
            <person name="Abdulla H."/>
            <person name="Zimba P.V."/>
            <person name="Laughinghouse H.D. IV."/>
        </authorList>
    </citation>
    <scope>NUCLEOTIDE SEQUENCE</scope>
    <source>
        <strain evidence="2">BLCCT55</strain>
    </source>
</reference>
<proteinExistence type="predicted"/>
<keyword evidence="3" id="KW-1185">Reference proteome</keyword>
<dbReference type="Proteomes" id="UP000629098">
    <property type="component" value="Unassembled WGS sequence"/>
</dbReference>
<organism evidence="2 3">
    <name type="scientific">Iningainema tapete BLCC-T55</name>
    <dbReference type="NCBI Taxonomy" id="2748662"/>
    <lineage>
        <taxon>Bacteria</taxon>
        <taxon>Bacillati</taxon>
        <taxon>Cyanobacteriota</taxon>
        <taxon>Cyanophyceae</taxon>
        <taxon>Nostocales</taxon>
        <taxon>Scytonemataceae</taxon>
        <taxon>Iningainema tapete</taxon>
    </lineage>
</organism>
<feature type="domain" description="Transposase Tn5-like N-terminal" evidence="1">
    <location>
        <begin position="1"/>
        <end position="31"/>
    </location>
</feature>
<protein>
    <recommendedName>
        <fullName evidence="1">Transposase Tn5-like N-terminal domain-containing protein</fullName>
    </recommendedName>
</protein>
<evidence type="ECO:0000313" key="2">
    <source>
        <dbReference type="EMBL" id="MBD2777149.1"/>
    </source>
</evidence>
<dbReference type="InterPro" id="IPR014735">
    <property type="entry name" value="Transposase_Tn5-like_N"/>
</dbReference>
<sequence>MQQADLGDARRNKRLIRIVENLASQPSTSVPLFVWKHGGNKCRL</sequence>
<dbReference type="InterPro" id="IPR038215">
    <property type="entry name" value="TN5-like_N_sf"/>
</dbReference>
<evidence type="ECO:0000313" key="3">
    <source>
        <dbReference type="Proteomes" id="UP000629098"/>
    </source>
</evidence>
<dbReference type="AlphaFoldDB" id="A0A8J7C8T2"/>
<dbReference type="Gene3D" id="1.10.246.40">
    <property type="entry name" value="Tn5 transposase, domain 1"/>
    <property type="match status" value="1"/>
</dbReference>
<name>A0A8J7C8T2_9CYAN</name>